<dbReference type="OrthoDB" id="408964at2759"/>
<dbReference type="PROSITE" id="PS50011">
    <property type="entry name" value="PROTEIN_KINASE_DOM"/>
    <property type="match status" value="1"/>
</dbReference>
<dbReference type="EMBL" id="NBCO01000007">
    <property type="protein sequence ID" value="ORC90682.1"/>
    <property type="molecule type" value="Genomic_DNA"/>
</dbReference>
<feature type="region of interest" description="Disordered" evidence="7">
    <location>
        <begin position="1"/>
        <end position="91"/>
    </location>
</feature>
<reference evidence="9 10" key="1">
    <citation type="submission" date="2017-03" db="EMBL/GenBank/DDBJ databases">
        <title>An alternative strategy for trypanosome survival in the mammalian bloodstream revealed through genome and transcriptome analysis of the ubiquitous bovine parasite Trypanosoma (Megatrypanum) theileri.</title>
        <authorList>
            <person name="Kelly S."/>
            <person name="Ivens A."/>
            <person name="Mott A."/>
            <person name="O'Neill E."/>
            <person name="Emms D."/>
            <person name="Macleod O."/>
            <person name="Voorheis P."/>
            <person name="Matthews J."/>
            <person name="Matthews K."/>
            <person name="Carrington M."/>
        </authorList>
    </citation>
    <scope>NUCLEOTIDE SEQUENCE [LARGE SCALE GENOMIC DNA]</scope>
    <source>
        <strain evidence="9">Edinburgh</strain>
    </source>
</reference>
<dbReference type="PANTHER" id="PTHR24345">
    <property type="entry name" value="SERINE/THREONINE-PROTEIN KINASE PLK"/>
    <property type="match status" value="1"/>
</dbReference>
<feature type="compositionally biased region" description="Polar residues" evidence="7">
    <location>
        <begin position="150"/>
        <end position="159"/>
    </location>
</feature>
<sequence length="870" mass="97357">MTYHRKPSFHLENGRQYTRSPSVDSSSPYSRTPLGREWPRGSPTVQQYMPPPPIAGPTTSTAAAITTTTTTTTTTTSPRPYPHPHAHPRPYSNGVGVGVGVAAVANLNCAIPSSPSPLAEARYPAGVIGRPASASGGIPRPRPEFAPSTAAGSRQQRAASTVMAPPRQRATYYDGCGIIVEERDPVTRDVVSRYRCGSLLGTGGFAQVFDFKDLSTGVYYAGKVIDKRTLTRRGSEAKFRMEVDIHSRVRHPNIIQFVKSFQDEYYHYIILEQCSKKSMMDLSKERGTFTTEEMQYIMFQIVSAVEYMHNKLIIHRDLKLGNVMIDFSGNMKIGDFGFASELTSLSDKKTTTCGTPNYIAPEVLATEKTGMGYGLEADIWSLGVILYALAFGTPPFETKDINTTYNKIRRADYSFPPGTTVSESCKELIQWMLQREPQQRPTPNQVLRHSFFHSQQPLHIVPKTLVPLDAPRVTSPNERRSPLWAPPIAAQSPFSHNERNSNDYRRSTSLKRYSRKGSEHELPRTLHEFLKENDCISETVSGTLYSPSEDKVPQLRPPAPSVMLQSSIYCNKYGYGFLSLQGGKWFPTVFLNDKTKLVFDVDLDIVFYYGRSRIQALSPESGNRSPLLSEELANKGFRDELIIFRNASISLTHRTEGDEATSRSQAAAAKKLAITKFFLPFLEKGTKDKRMVALTCTFKQWHSEWEKDLFAPSHLGDSKADLVYVKDAVMETLHGLTGEHQGADMQLLVARMSDYSFQVSVRCQEVPQPLFCPRYSGLSESAVNRPWSLDILVYAGFRAVIAFETNQTCLVFSFLDIRRDAKTNKEGRVYFASGSTSKIKSIMIPSAMLRVVTTLLRRVRCCTDIVDCFC</sequence>
<dbReference type="Proteomes" id="UP000192257">
    <property type="component" value="Unassembled WGS sequence"/>
</dbReference>
<dbReference type="SMART" id="SM00220">
    <property type="entry name" value="S_TKc"/>
    <property type="match status" value="1"/>
</dbReference>
<name>A0A1X0P186_9TRYP</name>
<dbReference type="SUPFAM" id="SSF56112">
    <property type="entry name" value="Protein kinase-like (PK-like)"/>
    <property type="match status" value="1"/>
</dbReference>
<evidence type="ECO:0000256" key="4">
    <source>
        <dbReference type="ARBA" id="ARBA00022777"/>
    </source>
</evidence>
<dbReference type="RefSeq" id="XP_028884748.1">
    <property type="nucleotide sequence ID" value="XM_029023552.1"/>
</dbReference>
<evidence type="ECO:0000256" key="5">
    <source>
        <dbReference type="ARBA" id="ARBA00022840"/>
    </source>
</evidence>
<comment type="caution">
    <text evidence="9">The sequence shown here is derived from an EMBL/GenBank/DDBJ whole genome shotgun (WGS) entry which is preliminary data.</text>
</comment>
<evidence type="ECO:0000256" key="1">
    <source>
        <dbReference type="ARBA" id="ARBA00022527"/>
    </source>
</evidence>
<gene>
    <name evidence="9" type="ORF">TM35_000071060</name>
</gene>
<protein>
    <recommendedName>
        <fullName evidence="8">Protein kinase domain-containing protein</fullName>
    </recommendedName>
</protein>
<feature type="binding site" evidence="6">
    <location>
        <position position="223"/>
    </location>
    <ligand>
        <name>ATP</name>
        <dbReference type="ChEBI" id="CHEBI:30616"/>
    </ligand>
</feature>
<feature type="compositionally biased region" description="Low complexity" evidence="7">
    <location>
        <begin position="56"/>
        <end position="78"/>
    </location>
</feature>
<organism evidence="9 10">
    <name type="scientific">Trypanosoma theileri</name>
    <dbReference type="NCBI Taxonomy" id="67003"/>
    <lineage>
        <taxon>Eukaryota</taxon>
        <taxon>Discoba</taxon>
        <taxon>Euglenozoa</taxon>
        <taxon>Kinetoplastea</taxon>
        <taxon>Metakinetoplastina</taxon>
        <taxon>Trypanosomatida</taxon>
        <taxon>Trypanosomatidae</taxon>
        <taxon>Trypanosoma</taxon>
    </lineage>
</organism>
<dbReference type="PANTHER" id="PTHR24345:SF0">
    <property type="entry name" value="CELL CYCLE SERINE_THREONINE-PROTEIN KINASE CDC5_MSD2"/>
    <property type="match status" value="1"/>
</dbReference>
<evidence type="ECO:0000259" key="8">
    <source>
        <dbReference type="PROSITE" id="PS50011"/>
    </source>
</evidence>
<keyword evidence="3 6" id="KW-0547">Nucleotide-binding</keyword>
<evidence type="ECO:0000256" key="7">
    <source>
        <dbReference type="SAM" id="MobiDB-lite"/>
    </source>
</evidence>
<dbReference type="PROSITE" id="PS00108">
    <property type="entry name" value="PROTEIN_KINASE_ST"/>
    <property type="match status" value="1"/>
</dbReference>
<dbReference type="InterPro" id="IPR008271">
    <property type="entry name" value="Ser/Thr_kinase_AS"/>
</dbReference>
<dbReference type="InterPro" id="IPR011009">
    <property type="entry name" value="Kinase-like_dom_sf"/>
</dbReference>
<dbReference type="InterPro" id="IPR017441">
    <property type="entry name" value="Protein_kinase_ATP_BS"/>
</dbReference>
<dbReference type="CDD" id="cd14099">
    <property type="entry name" value="STKc_PLK"/>
    <property type="match status" value="1"/>
</dbReference>
<feature type="region of interest" description="Disordered" evidence="7">
    <location>
        <begin position="132"/>
        <end position="165"/>
    </location>
</feature>
<proteinExistence type="predicted"/>
<dbReference type="Pfam" id="PF00069">
    <property type="entry name" value="Pkinase"/>
    <property type="match status" value="1"/>
</dbReference>
<evidence type="ECO:0000313" key="9">
    <source>
        <dbReference type="EMBL" id="ORC90682.1"/>
    </source>
</evidence>
<evidence type="ECO:0000256" key="6">
    <source>
        <dbReference type="PROSITE-ProRule" id="PRU10141"/>
    </source>
</evidence>
<keyword evidence="4" id="KW-0418">Kinase</keyword>
<dbReference type="FunFam" id="3.30.200.20:FF:000042">
    <property type="entry name" value="Aurora kinase A"/>
    <property type="match status" value="1"/>
</dbReference>
<feature type="compositionally biased region" description="Low complexity" evidence="7">
    <location>
        <begin position="17"/>
        <end position="32"/>
    </location>
</feature>
<dbReference type="STRING" id="67003.A0A1X0P186"/>
<feature type="domain" description="Protein kinase" evidence="8">
    <location>
        <begin position="194"/>
        <end position="452"/>
    </location>
</feature>
<dbReference type="GO" id="GO:0005524">
    <property type="term" value="F:ATP binding"/>
    <property type="evidence" value="ECO:0007669"/>
    <property type="project" value="UniProtKB-UniRule"/>
</dbReference>
<keyword evidence="1" id="KW-0723">Serine/threonine-protein kinase</keyword>
<dbReference type="FunFam" id="1.10.510.10:FF:000571">
    <property type="entry name" value="Maternal embryonic leucine zipper kinase"/>
    <property type="match status" value="1"/>
</dbReference>
<evidence type="ECO:0000256" key="3">
    <source>
        <dbReference type="ARBA" id="ARBA00022741"/>
    </source>
</evidence>
<evidence type="ECO:0000256" key="2">
    <source>
        <dbReference type="ARBA" id="ARBA00022679"/>
    </source>
</evidence>
<dbReference type="PROSITE" id="PS00107">
    <property type="entry name" value="PROTEIN_KINASE_ATP"/>
    <property type="match status" value="1"/>
</dbReference>
<keyword evidence="10" id="KW-1185">Reference proteome</keyword>
<keyword evidence="5 6" id="KW-0067">ATP-binding</keyword>
<dbReference type="Gene3D" id="3.30.200.20">
    <property type="entry name" value="Phosphorylase Kinase, domain 1"/>
    <property type="match status" value="1"/>
</dbReference>
<dbReference type="GO" id="GO:0004674">
    <property type="term" value="F:protein serine/threonine kinase activity"/>
    <property type="evidence" value="ECO:0007669"/>
    <property type="project" value="UniProtKB-KW"/>
</dbReference>
<evidence type="ECO:0000313" key="10">
    <source>
        <dbReference type="Proteomes" id="UP000192257"/>
    </source>
</evidence>
<dbReference type="AlphaFoldDB" id="A0A1X0P186"/>
<dbReference type="Gene3D" id="1.10.510.10">
    <property type="entry name" value="Transferase(Phosphotransferase) domain 1"/>
    <property type="match status" value="1"/>
</dbReference>
<feature type="compositionally biased region" description="Basic and acidic residues" evidence="7">
    <location>
        <begin position="496"/>
        <end position="506"/>
    </location>
</feature>
<dbReference type="GO" id="GO:0005634">
    <property type="term" value="C:nucleus"/>
    <property type="evidence" value="ECO:0007669"/>
    <property type="project" value="TreeGrafter"/>
</dbReference>
<dbReference type="VEuPathDB" id="TriTrypDB:TM35_000071060"/>
<dbReference type="InterPro" id="IPR000719">
    <property type="entry name" value="Prot_kinase_dom"/>
</dbReference>
<feature type="region of interest" description="Disordered" evidence="7">
    <location>
        <begin position="473"/>
        <end position="518"/>
    </location>
</feature>
<keyword evidence="2" id="KW-0808">Transferase</keyword>
<dbReference type="GeneID" id="39983332"/>
<accession>A0A1X0P186</accession>